<organism evidence="2 3">
    <name type="scientific">Nocardioides marmoribigeumensis</name>
    <dbReference type="NCBI Taxonomy" id="433649"/>
    <lineage>
        <taxon>Bacteria</taxon>
        <taxon>Bacillati</taxon>
        <taxon>Actinomycetota</taxon>
        <taxon>Actinomycetes</taxon>
        <taxon>Propionibacteriales</taxon>
        <taxon>Nocardioidaceae</taxon>
        <taxon>Nocardioides</taxon>
    </lineage>
</organism>
<dbReference type="InterPro" id="IPR012338">
    <property type="entry name" value="Beta-lactam/transpept-like"/>
</dbReference>
<feature type="domain" description="Beta-lactamase-related" evidence="1">
    <location>
        <begin position="25"/>
        <end position="238"/>
    </location>
</feature>
<keyword evidence="3" id="KW-1185">Reference proteome</keyword>
<dbReference type="InterPro" id="IPR001466">
    <property type="entry name" value="Beta-lactam-related"/>
</dbReference>
<dbReference type="EMBL" id="JAVDYG010000001">
    <property type="protein sequence ID" value="MDR7361803.1"/>
    <property type="molecule type" value="Genomic_DNA"/>
</dbReference>
<name>A0ABU2BT35_9ACTN</name>
<dbReference type="Pfam" id="PF00144">
    <property type="entry name" value="Beta-lactamase"/>
    <property type="match status" value="1"/>
</dbReference>
<dbReference type="Proteomes" id="UP001183648">
    <property type="component" value="Unassembled WGS sequence"/>
</dbReference>
<dbReference type="SUPFAM" id="SSF56601">
    <property type="entry name" value="beta-lactamase/transpeptidase-like"/>
    <property type="match status" value="1"/>
</dbReference>
<proteinExistence type="predicted"/>
<dbReference type="Gene3D" id="3.40.710.10">
    <property type="entry name" value="DD-peptidase/beta-lactamase superfamily"/>
    <property type="match status" value="1"/>
</dbReference>
<evidence type="ECO:0000313" key="2">
    <source>
        <dbReference type="EMBL" id="MDR7361803.1"/>
    </source>
</evidence>
<comment type="caution">
    <text evidence="2">The sequence shown here is derived from an EMBL/GenBank/DDBJ whole genome shotgun (WGS) entry which is preliminary data.</text>
</comment>
<dbReference type="RefSeq" id="WP_310300317.1">
    <property type="nucleotide sequence ID" value="NZ_BAAAPS010000001.1"/>
</dbReference>
<reference evidence="2 3" key="1">
    <citation type="submission" date="2023-07" db="EMBL/GenBank/DDBJ databases">
        <title>Sequencing the genomes of 1000 actinobacteria strains.</title>
        <authorList>
            <person name="Klenk H.-P."/>
        </authorList>
    </citation>
    <scope>NUCLEOTIDE SEQUENCE [LARGE SCALE GENOMIC DNA]</scope>
    <source>
        <strain evidence="2 3">DSM 19426</strain>
    </source>
</reference>
<evidence type="ECO:0000259" key="1">
    <source>
        <dbReference type="Pfam" id="PF00144"/>
    </source>
</evidence>
<protein>
    <submittedName>
        <fullName evidence="2">CubicO group peptidase (Beta-lactamase class C family)</fullName>
    </submittedName>
</protein>
<gene>
    <name evidence="2" type="ORF">J2S63_001356</name>
</gene>
<sequence length="268" mass="27969">MDEEVGGWPGAAGVAVVGPSGVLAATGADEPYPWASVTKILSALTILLACADGVLDLDDPAGPPGATLRHLLGHTSGLAFDADRTLAPPGKRRIYSNRGIEVAAEVLEKHTGRPFADLVTQHVLVPLGMTRSRLDGSPARDGSGPVSDLALLAHELLVPRVLDPALVALAGTTSYAGTAGVLPGFGRQDPNDWGLGLEVRGHKSPHWTSPLNSPSTFGHFGQSGSFLWVDPVARLACVSAGDTPYDTWAAEAWPRLSTRVLETHRSTS</sequence>
<dbReference type="PANTHER" id="PTHR43283:SF15">
    <property type="entry name" value="CONSERVED PROTEIN"/>
    <property type="match status" value="1"/>
</dbReference>
<dbReference type="InterPro" id="IPR050789">
    <property type="entry name" value="Diverse_Enzym_Activities"/>
</dbReference>
<evidence type="ECO:0000313" key="3">
    <source>
        <dbReference type="Proteomes" id="UP001183648"/>
    </source>
</evidence>
<accession>A0ABU2BT35</accession>
<dbReference type="PANTHER" id="PTHR43283">
    <property type="entry name" value="BETA-LACTAMASE-RELATED"/>
    <property type="match status" value="1"/>
</dbReference>